<accession>A0ABM9CAM6</accession>
<dbReference type="EMBL" id="CAKMMF010000013">
    <property type="protein sequence ID" value="CAH1206888.1"/>
    <property type="molecule type" value="Genomic_DNA"/>
</dbReference>
<feature type="transmembrane region" description="Helical" evidence="8">
    <location>
        <begin position="12"/>
        <end position="35"/>
    </location>
</feature>
<feature type="transmembrane region" description="Helical" evidence="8">
    <location>
        <begin position="122"/>
        <end position="139"/>
    </location>
</feature>
<keyword evidence="7 8" id="KW-0472">Membrane</keyword>
<evidence type="ECO:0000256" key="4">
    <source>
        <dbReference type="ARBA" id="ARBA00022544"/>
    </source>
</evidence>
<dbReference type="Pfam" id="PF03845">
    <property type="entry name" value="Spore_permease"/>
    <property type="match status" value="1"/>
</dbReference>
<evidence type="ECO:0000313" key="9">
    <source>
        <dbReference type="EMBL" id="CAH1206888.1"/>
    </source>
</evidence>
<feature type="transmembrane region" description="Helical" evidence="8">
    <location>
        <begin position="340"/>
        <end position="360"/>
    </location>
</feature>
<evidence type="ECO:0000256" key="8">
    <source>
        <dbReference type="SAM" id="Phobius"/>
    </source>
</evidence>
<comment type="similarity">
    <text evidence="2">Belongs to the amino acid-polyamine-organocation (APC) superfamily. Spore germination protein (SGP) (TC 2.A.3.9) family.</text>
</comment>
<comment type="caution">
    <text evidence="9">The sequence shown here is derived from an EMBL/GenBank/DDBJ whole genome shotgun (WGS) entry which is preliminary data.</text>
</comment>
<feature type="transmembrane region" description="Helical" evidence="8">
    <location>
        <begin position="41"/>
        <end position="61"/>
    </location>
</feature>
<feature type="transmembrane region" description="Helical" evidence="8">
    <location>
        <begin position="146"/>
        <end position="164"/>
    </location>
</feature>
<feature type="transmembrane region" description="Helical" evidence="8">
    <location>
        <begin position="219"/>
        <end position="242"/>
    </location>
</feature>
<protein>
    <submittedName>
        <fullName evidence="9">Spore germination protein YndE</fullName>
    </submittedName>
</protein>
<feature type="transmembrane region" description="Helical" evidence="8">
    <location>
        <begin position="272"/>
        <end position="297"/>
    </location>
</feature>
<evidence type="ECO:0000256" key="6">
    <source>
        <dbReference type="ARBA" id="ARBA00022989"/>
    </source>
</evidence>
<dbReference type="Proteomes" id="UP000838686">
    <property type="component" value="Unassembled WGS sequence"/>
</dbReference>
<evidence type="ECO:0000256" key="7">
    <source>
        <dbReference type="ARBA" id="ARBA00023136"/>
    </source>
</evidence>
<evidence type="ECO:0000313" key="10">
    <source>
        <dbReference type="Proteomes" id="UP000838686"/>
    </source>
</evidence>
<keyword evidence="10" id="KW-1185">Reference proteome</keyword>
<evidence type="ECO:0000256" key="1">
    <source>
        <dbReference type="ARBA" id="ARBA00004141"/>
    </source>
</evidence>
<feature type="transmembrane region" description="Helical" evidence="8">
    <location>
        <begin position="184"/>
        <end position="207"/>
    </location>
</feature>
<proteinExistence type="inferred from homology"/>
<dbReference type="NCBIfam" id="TIGR00912">
    <property type="entry name" value="2A0309"/>
    <property type="match status" value="1"/>
</dbReference>
<reference evidence="9" key="1">
    <citation type="submission" date="2022-01" db="EMBL/GenBank/DDBJ databases">
        <authorList>
            <person name="Criscuolo A."/>
        </authorList>
    </citation>
    <scope>NUCLEOTIDE SEQUENCE</scope>
    <source>
        <strain evidence="9">CIP111893</strain>
    </source>
</reference>
<name>A0ABM9CAM6_9BACL</name>
<organism evidence="9 10">
    <name type="scientific">Paenibacillus plantiphilus</name>
    <dbReference type="NCBI Taxonomy" id="2905650"/>
    <lineage>
        <taxon>Bacteria</taxon>
        <taxon>Bacillati</taxon>
        <taxon>Bacillota</taxon>
        <taxon>Bacilli</taxon>
        <taxon>Bacillales</taxon>
        <taxon>Paenibacillaceae</taxon>
        <taxon>Paenibacillus</taxon>
    </lineage>
</organism>
<sequence length="367" mass="40635">MLNKVKISSRQFTILTTLFTIGSAILVVPSGIAALAKQDAWIAALAGLAAGVIIISMHILLAKQHPGKTLVEMLDTLLGKWLGRTVALVFIATLFLCGPSAVLNILSNFLTTQMMPETPIQSLNILFAVIVLMGVYLGIETFSRSAELIFPWIALLYIAFIVLVSFDVKPTNLLPVLENGMRPIWPAALSFVCTAFLPNIILLMIIPSVDNRRNEAGRALLIGGIIGSVVTIVIITITIMVFGPEFTARSMYPTYALARKISIGNFLQRLEAIMATIWFISLYFRMTIYMYAISIALAQIFNLKEYRPLVLPLGMLLVVMSVIVYPNITYQNSWDTRTWIPYTLVIGFILPLLMLCLSGFRNLNKQG</sequence>
<evidence type="ECO:0000256" key="2">
    <source>
        <dbReference type="ARBA" id="ARBA00007998"/>
    </source>
</evidence>
<keyword evidence="3" id="KW-0813">Transport</keyword>
<feature type="transmembrane region" description="Helical" evidence="8">
    <location>
        <begin position="309"/>
        <end position="328"/>
    </location>
</feature>
<dbReference type="PANTHER" id="PTHR34975">
    <property type="entry name" value="SPORE GERMINATION PROTEIN A2"/>
    <property type="match status" value="1"/>
</dbReference>
<gene>
    <name evidence="9" type="primary">yndE_3</name>
    <name evidence="9" type="ORF">PAECIP111893_02641</name>
</gene>
<dbReference type="RefSeq" id="WP_236342954.1">
    <property type="nucleotide sequence ID" value="NZ_CAKMMF010000013.1"/>
</dbReference>
<keyword evidence="6 8" id="KW-1133">Transmembrane helix</keyword>
<feature type="transmembrane region" description="Helical" evidence="8">
    <location>
        <begin position="81"/>
        <end position="102"/>
    </location>
</feature>
<dbReference type="InterPro" id="IPR004761">
    <property type="entry name" value="Spore_GerAB"/>
</dbReference>
<keyword evidence="5 8" id="KW-0812">Transmembrane</keyword>
<keyword evidence="4" id="KW-0309">Germination</keyword>
<comment type="subcellular location">
    <subcellularLocation>
        <location evidence="1">Membrane</location>
        <topology evidence="1">Multi-pass membrane protein</topology>
    </subcellularLocation>
</comment>
<dbReference type="Gene3D" id="1.20.1740.10">
    <property type="entry name" value="Amino acid/polyamine transporter I"/>
    <property type="match status" value="1"/>
</dbReference>
<evidence type="ECO:0000256" key="5">
    <source>
        <dbReference type="ARBA" id="ARBA00022692"/>
    </source>
</evidence>
<dbReference type="PANTHER" id="PTHR34975:SF2">
    <property type="entry name" value="SPORE GERMINATION PROTEIN A2"/>
    <property type="match status" value="1"/>
</dbReference>
<evidence type="ECO:0000256" key="3">
    <source>
        <dbReference type="ARBA" id="ARBA00022448"/>
    </source>
</evidence>